<reference evidence="2" key="2">
    <citation type="submission" date="2013-10" db="EMBL/GenBank/DDBJ databases">
        <authorList>
            <person name="Aslett M."/>
        </authorList>
    </citation>
    <scope>NUCLEOTIDE SEQUENCE [LARGE SCALE GENOMIC DNA]</scope>
    <source>
        <strain evidence="2">Houghton</strain>
    </source>
</reference>
<feature type="transmembrane region" description="Helical" evidence="1">
    <location>
        <begin position="12"/>
        <end position="29"/>
    </location>
</feature>
<evidence type="ECO:0000313" key="2">
    <source>
        <dbReference type="EMBL" id="CDJ46350.1"/>
    </source>
</evidence>
<gene>
    <name evidence="2" type="ORF">EBH_0011930</name>
</gene>
<feature type="transmembrane region" description="Helical" evidence="1">
    <location>
        <begin position="507"/>
        <end position="527"/>
    </location>
</feature>
<dbReference type="AlphaFoldDB" id="U6LEY5"/>
<evidence type="ECO:0000256" key="1">
    <source>
        <dbReference type="SAM" id="Phobius"/>
    </source>
</evidence>
<organism evidence="2 3">
    <name type="scientific">Eimeria brunetti</name>
    <dbReference type="NCBI Taxonomy" id="51314"/>
    <lineage>
        <taxon>Eukaryota</taxon>
        <taxon>Sar</taxon>
        <taxon>Alveolata</taxon>
        <taxon>Apicomplexa</taxon>
        <taxon>Conoidasida</taxon>
        <taxon>Coccidia</taxon>
        <taxon>Eucoccidiorida</taxon>
        <taxon>Eimeriorina</taxon>
        <taxon>Eimeriidae</taxon>
        <taxon>Eimeria</taxon>
    </lineage>
</organism>
<name>U6LEY5_9EIME</name>
<dbReference type="OrthoDB" id="347705at2759"/>
<keyword evidence="1" id="KW-0812">Transmembrane</keyword>
<evidence type="ECO:0000313" key="3">
    <source>
        <dbReference type="Proteomes" id="UP000030750"/>
    </source>
</evidence>
<protein>
    <submittedName>
        <fullName evidence="2">Uncharacterized protein</fullName>
    </submittedName>
</protein>
<sequence length="582" mass="63929">MAPKHRKEGHYCCLFGRIVGIFSLFLVFYDGSALAVSHGDEGLNPNAAAAAGPGNGPQETDEALRQQGEIAHYGADADMSKELDELQTTDGDLEGAERSQLTYSVTSGTSFMNVLGGEGDATVDGIPAELLVEKIRDIEEENNGGNKRVWPVVVFENQKIVCSCVAVHDFQNDKLVYERFWVHPDTINKRKALEVLLKEMLNPPAPCKVEYITVNSSPKNWLLIDVLAKAGLSLKNYKRDANGDGAGLYQWAIDLPYLGSYQEHRNQQMEVMGEKAYVMQRAVPVPKETTEYMSTSEAEVFDTVFVQSLADLSPREYFRAWNVVLENAKKDPERAGIVGVYSGTNFSFAAVGTTSGTVFGVVRAHVNDENVGMIDFLGANGLHEEYIKATLLLEALKNMQNVDVEKVILKGVPIDDIGTVGLAAELGFVVKASSENSFMMVRDGSVDLPLPDYITLPRLYRAQYTVLKNLESRRRALFEREYLDIVEAAMALLRESPGLIAKKTEDLFVYVGVALLAIGVIMIARAVRNVRKREAQIKRLRYAQLPDDIILEGDGASAEAGEAVAAEHDNLAEVGAAANRPM</sequence>
<dbReference type="VEuPathDB" id="ToxoDB:EBH_0011930"/>
<keyword evidence="1" id="KW-0472">Membrane</keyword>
<reference evidence="2" key="1">
    <citation type="submission" date="2013-10" db="EMBL/GenBank/DDBJ databases">
        <title>Genomic analysis of the causative agents of coccidiosis in chickens.</title>
        <authorList>
            <person name="Reid A.J."/>
            <person name="Blake D."/>
            <person name="Billington K."/>
            <person name="Browne H."/>
            <person name="Dunn M."/>
            <person name="Hung S."/>
            <person name="Kawahara F."/>
            <person name="Miranda-Saavedra D."/>
            <person name="Mourier T."/>
            <person name="Nagra H."/>
            <person name="Otto T.D."/>
            <person name="Rawlings N."/>
            <person name="Sanchez A."/>
            <person name="Sanders M."/>
            <person name="Subramaniam C."/>
            <person name="Tay Y."/>
            <person name="Dear P."/>
            <person name="Doerig C."/>
            <person name="Gruber A."/>
            <person name="Parkinson J."/>
            <person name="Shirley M."/>
            <person name="Wan K.L."/>
            <person name="Berriman M."/>
            <person name="Tomley F."/>
            <person name="Pain A."/>
        </authorList>
    </citation>
    <scope>NUCLEOTIDE SEQUENCE [LARGE SCALE GENOMIC DNA]</scope>
    <source>
        <strain evidence="2">Houghton</strain>
    </source>
</reference>
<proteinExistence type="predicted"/>
<keyword evidence="3" id="KW-1185">Reference proteome</keyword>
<dbReference type="Proteomes" id="UP000030750">
    <property type="component" value="Unassembled WGS sequence"/>
</dbReference>
<dbReference type="EMBL" id="HG710361">
    <property type="protein sequence ID" value="CDJ46350.1"/>
    <property type="molecule type" value="Genomic_DNA"/>
</dbReference>
<keyword evidence="1" id="KW-1133">Transmembrane helix</keyword>
<accession>U6LEY5</accession>